<dbReference type="PANTHER" id="PTHR30055:SF226">
    <property type="entry name" value="HTH-TYPE TRANSCRIPTIONAL REGULATOR PKSA"/>
    <property type="match status" value="1"/>
</dbReference>
<feature type="compositionally biased region" description="Low complexity" evidence="3">
    <location>
        <begin position="22"/>
        <end position="31"/>
    </location>
</feature>
<dbReference type="PRINTS" id="PR00455">
    <property type="entry name" value="HTHTETR"/>
</dbReference>
<dbReference type="STRING" id="85968.GCA_900073015_03041"/>
<evidence type="ECO:0000259" key="4">
    <source>
        <dbReference type="PROSITE" id="PS50977"/>
    </source>
</evidence>
<dbReference type="PROSITE" id="PS01081">
    <property type="entry name" value="HTH_TETR_1"/>
    <property type="match status" value="1"/>
</dbReference>
<dbReference type="Pfam" id="PF00440">
    <property type="entry name" value="TetR_N"/>
    <property type="match status" value="1"/>
</dbReference>
<dbReference type="GO" id="GO:0000976">
    <property type="term" value="F:transcription cis-regulatory region binding"/>
    <property type="evidence" value="ECO:0007669"/>
    <property type="project" value="TreeGrafter"/>
</dbReference>
<dbReference type="InterPro" id="IPR009057">
    <property type="entry name" value="Homeodomain-like_sf"/>
</dbReference>
<dbReference type="GO" id="GO:0003700">
    <property type="term" value="F:DNA-binding transcription factor activity"/>
    <property type="evidence" value="ECO:0007669"/>
    <property type="project" value="TreeGrafter"/>
</dbReference>
<feature type="DNA-binding region" description="H-T-H motif" evidence="2">
    <location>
        <begin position="69"/>
        <end position="88"/>
    </location>
</feature>
<dbReference type="SUPFAM" id="SSF48498">
    <property type="entry name" value="Tetracyclin repressor-like, C-terminal domain"/>
    <property type="match status" value="1"/>
</dbReference>
<name>A0A2G5PBR2_9MYCO</name>
<dbReference type="EMBL" id="PDCN02000008">
    <property type="protein sequence ID" value="PIB75789.1"/>
    <property type="molecule type" value="Genomic_DNA"/>
</dbReference>
<dbReference type="PANTHER" id="PTHR30055">
    <property type="entry name" value="HTH-TYPE TRANSCRIPTIONAL REGULATOR RUTR"/>
    <property type="match status" value="1"/>
</dbReference>
<accession>A0A2G5PBR2</accession>
<evidence type="ECO:0000256" key="3">
    <source>
        <dbReference type="SAM" id="MobiDB-lite"/>
    </source>
</evidence>
<gene>
    <name evidence="5" type="ORF">CQY22_008660</name>
</gene>
<proteinExistence type="predicted"/>
<feature type="compositionally biased region" description="Polar residues" evidence="3">
    <location>
        <begin position="1"/>
        <end position="21"/>
    </location>
</feature>
<dbReference type="InterPro" id="IPR001647">
    <property type="entry name" value="HTH_TetR"/>
</dbReference>
<feature type="domain" description="HTH tetR-type" evidence="4">
    <location>
        <begin position="46"/>
        <end position="106"/>
    </location>
</feature>
<evidence type="ECO:0000313" key="5">
    <source>
        <dbReference type="EMBL" id="PIB75789.1"/>
    </source>
</evidence>
<sequence length="248" mass="26396">MTHQSAKSPESRSTATTSTDGSPSVSAIPAAPRRRRARPPVANLEEQRRAQIVAAAVAVFTAQGYEDTSMSDIARQAGIGQGTLYRYVAGKRELLDLVFDHSAEQLLDVVRPSLFSDAAPNAPEDILARFDDALTALTAAIDEQPELLALVLVEAAAIDEELKLRALGLEASVAGMVAGLFEDARDAGFLRPGADPAVLGALVAKLMVPAGLREVMGSSEAARRRRYRATMLDFVRHGVFSRGDGDTP</sequence>
<dbReference type="PROSITE" id="PS50977">
    <property type="entry name" value="HTH_TETR_2"/>
    <property type="match status" value="1"/>
</dbReference>
<evidence type="ECO:0000313" key="6">
    <source>
        <dbReference type="Proteomes" id="UP000230551"/>
    </source>
</evidence>
<evidence type="ECO:0000256" key="1">
    <source>
        <dbReference type="ARBA" id="ARBA00023125"/>
    </source>
</evidence>
<dbReference type="OrthoDB" id="4551013at2"/>
<dbReference type="InterPro" id="IPR023772">
    <property type="entry name" value="DNA-bd_HTH_TetR-type_CS"/>
</dbReference>
<protein>
    <recommendedName>
        <fullName evidence="4">HTH tetR-type domain-containing protein</fullName>
    </recommendedName>
</protein>
<dbReference type="InterPro" id="IPR050109">
    <property type="entry name" value="HTH-type_TetR-like_transc_reg"/>
</dbReference>
<dbReference type="Proteomes" id="UP000230551">
    <property type="component" value="Unassembled WGS sequence"/>
</dbReference>
<organism evidence="5 6">
    <name type="scientific">Mycolicibacterium brumae</name>
    <dbReference type="NCBI Taxonomy" id="85968"/>
    <lineage>
        <taxon>Bacteria</taxon>
        <taxon>Bacillati</taxon>
        <taxon>Actinomycetota</taxon>
        <taxon>Actinomycetes</taxon>
        <taxon>Mycobacteriales</taxon>
        <taxon>Mycobacteriaceae</taxon>
        <taxon>Mycolicibacterium</taxon>
    </lineage>
</organism>
<feature type="region of interest" description="Disordered" evidence="3">
    <location>
        <begin position="1"/>
        <end position="44"/>
    </location>
</feature>
<keyword evidence="6" id="KW-1185">Reference proteome</keyword>
<comment type="caution">
    <text evidence="5">The sequence shown here is derived from an EMBL/GenBank/DDBJ whole genome shotgun (WGS) entry which is preliminary data.</text>
</comment>
<dbReference type="Gene3D" id="1.10.357.10">
    <property type="entry name" value="Tetracycline Repressor, domain 2"/>
    <property type="match status" value="1"/>
</dbReference>
<dbReference type="AlphaFoldDB" id="A0A2G5PBR2"/>
<keyword evidence="1 2" id="KW-0238">DNA-binding</keyword>
<dbReference type="SUPFAM" id="SSF46689">
    <property type="entry name" value="Homeodomain-like"/>
    <property type="match status" value="1"/>
</dbReference>
<dbReference type="InterPro" id="IPR036271">
    <property type="entry name" value="Tet_transcr_reg_TetR-rel_C_sf"/>
</dbReference>
<reference evidence="5 6" key="1">
    <citation type="journal article" date="2017" name="Infect. Genet. Evol.">
        <title>The new phylogeny of the genus Mycobacterium: The old and the news.</title>
        <authorList>
            <person name="Tortoli E."/>
            <person name="Fedrizzi T."/>
            <person name="Meehan C.J."/>
            <person name="Trovato A."/>
            <person name="Grottola A."/>
            <person name="Giacobazzi E."/>
            <person name="Serpini G.F."/>
            <person name="Tagliazucchi S."/>
            <person name="Fabio A."/>
            <person name="Bettua C."/>
            <person name="Bertorelli R."/>
            <person name="Frascaro F."/>
            <person name="De Sanctis V."/>
            <person name="Pecorari M."/>
            <person name="Jousson O."/>
            <person name="Segata N."/>
            <person name="Cirillo D.M."/>
        </authorList>
    </citation>
    <scope>NUCLEOTIDE SEQUENCE [LARGE SCALE GENOMIC DNA]</scope>
    <source>
        <strain evidence="5 6">CIP1034565</strain>
    </source>
</reference>
<evidence type="ECO:0000256" key="2">
    <source>
        <dbReference type="PROSITE-ProRule" id="PRU00335"/>
    </source>
</evidence>